<dbReference type="Pfam" id="PF13470">
    <property type="entry name" value="PIN_3"/>
    <property type="match status" value="1"/>
</dbReference>
<dbReference type="InterPro" id="IPR002850">
    <property type="entry name" value="PIN_toxin-like"/>
</dbReference>
<organism evidence="2 3">
    <name type="scientific">Dyella agri</name>
    <dbReference type="NCBI Taxonomy" id="1926869"/>
    <lineage>
        <taxon>Bacteria</taxon>
        <taxon>Pseudomonadati</taxon>
        <taxon>Pseudomonadota</taxon>
        <taxon>Gammaproteobacteria</taxon>
        <taxon>Lysobacterales</taxon>
        <taxon>Rhodanobacteraceae</taxon>
        <taxon>Dyella</taxon>
    </lineage>
</organism>
<dbReference type="PANTHER" id="PTHR34610">
    <property type="entry name" value="SSL7007 PROTEIN"/>
    <property type="match status" value="1"/>
</dbReference>
<gene>
    <name evidence="2" type="ORF">ISP14_15515</name>
</gene>
<reference evidence="2 3" key="1">
    <citation type="submission" date="2020-10" db="EMBL/GenBank/DDBJ databases">
        <title>Phylogeny of dyella-like bacteria.</title>
        <authorList>
            <person name="Fu J."/>
        </authorList>
    </citation>
    <scope>NUCLEOTIDE SEQUENCE [LARGE SCALE GENOMIC DNA]</scope>
    <source>
        <strain evidence="2 3">DKC-1</strain>
    </source>
</reference>
<protein>
    <submittedName>
        <fullName evidence="2">PIN domain-containing protein</fullName>
    </submittedName>
</protein>
<name>A0ABW8KL55_9GAMM</name>
<feature type="domain" description="PIN" evidence="1">
    <location>
        <begin position="5"/>
        <end position="120"/>
    </location>
</feature>
<dbReference type="PANTHER" id="PTHR34610:SF3">
    <property type="entry name" value="SSL7007 PROTEIN"/>
    <property type="match status" value="1"/>
</dbReference>
<accession>A0ABW8KL55</accession>
<keyword evidence="3" id="KW-1185">Reference proteome</keyword>
<evidence type="ECO:0000313" key="3">
    <source>
        <dbReference type="Proteomes" id="UP001620397"/>
    </source>
</evidence>
<dbReference type="SUPFAM" id="SSF88723">
    <property type="entry name" value="PIN domain-like"/>
    <property type="match status" value="1"/>
</dbReference>
<dbReference type="Proteomes" id="UP001620397">
    <property type="component" value="Unassembled WGS sequence"/>
</dbReference>
<dbReference type="RefSeq" id="WP_404541521.1">
    <property type="nucleotide sequence ID" value="NZ_JADIKL010000009.1"/>
</dbReference>
<comment type="caution">
    <text evidence="2">The sequence shown here is derived from an EMBL/GenBank/DDBJ whole genome shotgun (WGS) entry which is preliminary data.</text>
</comment>
<sequence length="159" mass="16910">MTPPRLVLDINVCLDLFVFGDAQCAALREALHTGAVEAVTDASCRAEWLAVLAYPQLALDAPRQAAAVAAFDAQLHQLLATGRCSLADAPKLPRCRDPDDQKFLELAQACGAQWLLSRDRELLKLAGRTRRGHGFGILTPQAWAAAQVGSAPGASAKPV</sequence>
<dbReference type="EMBL" id="JADIKL010000009">
    <property type="protein sequence ID" value="MFK2932191.1"/>
    <property type="molecule type" value="Genomic_DNA"/>
</dbReference>
<proteinExistence type="predicted"/>
<evidence type="ECO:0000259" key="1">
    <source>
        <dbReference type="Pfam" id="PF13470"/>
    </source>
</evidence>
<dbReference type="InterPro" id="IPR002716">
    <property type="entry name" value="PIN_dom"/>
</dbReference>
<evidence type="ECO:0000313" key="2">
    <source>
        <dbReference type="EMBL" id="MFK2932191.1"/>
    </source>
</evidence>
<dbReference type="InterPro" id="IPR029060">
    <property type="entry name" value="PIN-like_dom_sf"/>
</dbReference>